<dbReference type="InterPro" id="IPR015424">
    <property type="entry name" value="PyrdxlP-dep_Trfase"/>
</dbReference>
<evidence type="ECO:0000256" key="5">
    <source>
        <dbReference type="ARBA" id="ARBA00022898"/>
    </source>
</evidence>
<dbReference type="AlphaFoldDB" id="A0A6J4TY91"/>
<keyword evidence="4 9" id="KW-0808">Transferase</keyword>
<evidence type="ECO:0000256" key="3">
    <source>
        <dbReference type="ARBA" id="ARBA00022576"/>
    </source>
</evidence>
<dbReference type="Gene3D" id="3.90.1150.10">
    <property type="entry name" value="Aspartate Aminotransferase, domain 1"/>
    <property type="match status" value="1"/>
</dbReference>
<dbReference type="PANTHER" id="PTHR21152">
    <property type="entry name" value="AMINOTRANSFERASE CLASS V"/>
    <property type="match status" value="1"/>
</dbReference>
<dbReference type="EMBL" id="CADCWF010000012">
    <property type="protein sequence ID" value="CAA9535603.1"/>
    <property type="molecule type" value="Genomic_DNA"/>
</dbReference>
<dbReference type="InterPro" id="IPR015422">
    <property type="entry name" value="PyrdxlP-dep_Trfase_small"/>
</dbReference>
<feature type="domain" description="Aminotransferase class V" evidence="8">
    <location>
        <begin position="47"/>
        <end position="332"/>
    </location>
</feature>
<feature type="binding site" evidence="6">
    <location>
        <position position="342"/>
    </location>
    <ligand>
        <name>substrate</name>
    </ligand>
</feature>
<keyword evidence="9" id="KW-0670">Pyruvate</keyword>
<evidence type="ECO:0000256" key="6">
    <source>
        <dbReference type="PIRSR" id="PIRSR000524-1"/>
    </source>
</evidence>
<keyword evidence="3 9" id="KW-0032">Aminotransferase</keyword>
<comment type="cofactor">
    <cofactor evidence="1 7">
        <name>pyridoxal 5'-phosphate</name>
        <dbReference type="ChEBI" id="CHEBI:597326"/>
    </cofactor>
</comment>
<sequence>MGTQWPRLNLAAGPVEVMPRTLRDAARPVLYHYDPAFLEVFARTSDLLKRVYRTEHDVVIMQGEAILGLEAAAACLISPGDKVLNLVSGVFGKWFQDFIERYGGETVELAVPYDEAIDPDEVRRSLSANPGVKFLSVVHSETPSGTHNPVREIGIVAREFGVLTLVDTVSGLGGELLSPEEWGMDVAVAGPQKCLGGTPGLSLLAVSPAAWAAMEARRPGPLRGSFLSILDWKHAWLEQGRFPYTPSVTEIYALESALEHAIETGMETFAARHQAIARACQVGVRALGLELWPAREEIAASCVTAVKTPPGLDEAELRRLMRHRYGVAISPGYGQLMGKLFRLGHMGPAQVHPTTLAAQLAILERALNDVGHPVPFGAGVGAAMAELDGWDDAA</sequence>
<proteinExistence type="inferred from homology"/>
<evidence type="ECO:0000256" key="1">
    <source>
        <dbReference type="ARBA" id="ARBA00001933"/>
    </source>
</evidence>
<dbReference type="EC" id="2.6.1.30" evidence="9"/>
<dbReference type="GO" id="GO:0047300">
    <property type="term" value="F:pyridoxamine-pyruvate transaminase activity"/>
    <property type="evidence" value="ECO:0007669"/>
    <property type="project" value="UniProtKB-EC"/>
</dbReference>
<dbReference type="InterPro" id="IPR000192">
    <property type="entry name" value="Aminotrans_V_dom"/>
</dbReference>
<dbReference type="Gene3D" id="3.40.640.10">
    <property type="entry name" value="Type I PLP-dependent aspartate aminotransferase-like (Major domain)"/>
    <property type="match status" value="1"/>
</dbReference>
<keyword evidence="5 7" id="KW-0663">Pyridoxal phosphate</keyword>
<dbReference type="InterPro" id="IPR015421">
    <property type="entry name" value="PyrdxlP-dep_Trfase_major"/>
</dbReference>
<reference evidence="9" key="1">
    <citation type="submission" date="2020-02" db="EMBL/GenBank/DDBJ databases">
        <authorList>
            <person name="Meier V. D."/>
        </authorList>
    </citation>
    <scope>NUCLEOTIDE SEQUENCE</scope>
    <source>
        <strain evidence="9">AVDCRST_MAG59</strain>
    </source>
</reference>
<gene>
    <name evidence="9" type="ORF">AVDCRST_MAG59-290</name>
</gene>
<dbReference type="Pfam" id="PF00266">
    <property type="entry name" value="Aminotran_5"/>
    <property type="match status" value="1"/>
</dbReference>
<dbReference type="PIRSF" id="PIRSF000524">
    <property type="entry name" value="SPT"/>
    <property type="match status" value="1"/>
</dbReference>
<evidence type="ECO:0000313" key="9">
    <source>
        <dbReference type="EMBL" id="CAA9535603.1"/>
    </source>
</evidence>
<accession>A0A6J4TY91</accession>
<dbReference type="GO" id="GO:0019265">
    <property type="term" value="P:glycine biosynthetic process, by transamination of glyoxylate"/>
    <property type="evidence" value="ECO:0007669"/>
    <property type="project" value="TreeGrafter"/>
</dbReference>
<dbReference type="GO" id="GO:0004760">
    <property type="term" value="F:L-serine-pyruvate transaminase activity"/>
    <property type="evidence" value="ECO:0007669"/>
    <property type="project" value="TreeGrafter"/>
</dbReference>
<name>A0A6J4TY91_9BACT</name>
<organism evidence="9">
    <name type="scientific">uncultured Thermomicrobiales bacterium</name>
    <dbReference type="NCBI Taxonomy" id="1645740"/>
    <lineage>
        <taxon>Bacteria</taxon>
        <taxon>Pseudomonadati</taxon>
        <taxon>Thermomicrobiota</taxon>
        <taxon>Thermomicrobia</taxon>
        <taxon>Thermomicrobiales</taxon>
        <taxon>environmental samples</taxon>
    </lineage>
</organism>
<evidence type="ECO:0000256" key="4">
    <source>
        <dbReference type="ARBA" id="ARBA00022679"/>
    </source>
</evidence>
<protein>
    <submittedName>
        <fullName evidence="9">Pyridoxamine-pyruvate aminotransferase</fullName>
        <ecNumber evidence="9">2.6.1.30</ecNumber>
    </submittedName>
</protein>
<dbReference type="GO" id="GO:0008453">
    <property type="term" value="F:alanine-glyoxylate transaminase activity"/>
    <property type="evidence" value="ECO:0007669"/>
    <property type="project" value="TreeGrafter"/>
</dbReference>
<dbReference type="PANTHER" id="PTHR21152:SF24">
    <property type="entry name" value="ALANINE--GLYOXYLATE AMINOTRANSFERASE 1"/>
    <property type="match status" value="1"/>
</dbReference>
<evidence type="ECO:0000256" key="7">
    <source>
        <dbReference type="PIRSR" id="PIRSR000524-50"/>
    </source>
</evidence>
<dbReference type="InterPro" id="IPR024169">
    <property type="entry name" value="SP_NH2Trfase/AEP_transaminase"/>
</dbReference>
<dbReference type="SUPFAM" id="SSF53383">
    <property type="entry name" value="PLP-dependent transferases"/>
    <property type="match status" value="1"/>
</dbReference>
<evidence type="ECO:0000256" key="2">
    <source>
        <dbReference type="ARBA" id="ARBA00009236"/>
    </source>
</evidence>
<comment type="similarity">
    <text evidence="2">Belongs to the class-V pyridoxal-phosphate-dependent aminotransferase family.</text>
</comment>
<feature type="modified residue" description="N6-(pyridoxal phosphate)lysine" evidence="7">
    <location>
        <position position="193"/>
    </location>
</feature>
<evidence type="ECO:0000259" key="8">
    <source>
        <dbReference type="Pfam" id="PF00266"/>
    </source>
</evidence>